<evidence type="ECO:0000256" key="4">
    <source>
        <dbReference type="PIRSR" id="PIRSR000105-1"/>
    </source>
</evidence>
<evidence type="ECO:0000313" key="8">
    <source>
        <dbReference type="EMBL" id="KAK7072761.1"/>
    </source>
</evidence>
<feature type="compositionally biased region" description="Basic and acidic residues" evidence="6">
    <location>
        <begin position="153"/>
        <end position="164"/>
    </location>
</feature>
<dbReference type="GO" id="GO:0006635">
    <property type="term" value="P:fatty acid beta-oxidation"/>
    <property type="evidence" value="ECO:0007669"/>
    <property type="project" value="TreeGrafter"/>
</dbReference>
<evidence type="ECO:0000256" key="3">
    <source>
        <dbReference type="ARBA" id="ARBA00023098"/>
    </source>
</evidence>
<dbReference type="SUPFAM" id="SSF51735">
    <property type="entry name" value="NAD(P)-binding Rossmann-fold domains"/>
    <property type="match status" value="2"/>
</dbReference>
<feature type="binding site" evidence="5">
    <location>
        <position position="180"/>
    </location>
    <ligand>
        <name>CoA</name>
        <dbReference type="ChEBI" id="CHEBI:57287"/>
    </ligand>
</feature>
<keyword evidence="2" id="KW-0520">NAD</keyword>
<dbReference type="GO" id="GO:0003857">
    <property type="term" value="F:(3S)-3-hydroxyacyl-CoA dehydrogenase (NAD+) activity"/>
    <property type="evidence" value="ECO:0007669"/>
    <property type="project" value="TreeGrafter"/>
</dbReference>
<keyword evidence="3" id="KW-0443">Lipid metabolism</keyword>
<feature type="domain" description="3-hydroxyacyl-CoA dehydrogenase NAD binding" evidence="7">
    <location>
        <begin position="159"/>
        <end position="221"/>
    </location>
</feature>
<dbReference type="GO" id="GO:0070403">
    <property type="term" value="F:NAD+ binding"/>
    <property type="evidence" value="ECO:0007669"/>
    <property type="project" value="InterPro"/>
</dbReference>
<keyword evidence="9" id="KW-1185">Reference proteome</keyword>
<feature type="site" description="Important for catalytic activity" evidence="4">
    <location>
        <position position="201"/>
    </location>
</feature>
<evidence type="ECO:0000256" key="1">
    <source>
        <dbReference type="ARBA" id="ARBA00009463"/>
    </source>
</evidence>
<dbReference type="Pfam" id="PF02737">
    <property type="entry name" value="3HCDH_N"/>
    <property type="match status" value="2"/>
</dbReference>
<evidence type="ECO:0000313" key="9">
    <source>
        <dbReference type="Proteomes" id="UP001381693"/>
    </source>
</evidence>
<dbReference type="PANTHER" id="PTHR43561:SF3">
    <property type="entry name" value="HYDROXYACYL-COENZYME A DEHYDROGENASE, MITOCHONDRIAL"/>
    <property type="match status" value="1"/>
</dbReference>
<dbReference type="EMBL" id="JAXCGZ010013348">
    <property type="protein sequence ID" value="KAK7072761.1"/>
    <property type="molecule type" value="Genomic_DNA"/>
</dbReference>
<dbReference type="PANTHER" id="PTHR43561">
    <property type="match status" value="1"/>
</dbReference>
<dbReference type="Proteomes" id="UP001381693">
    <property type="component" value="Unassembled WGS sequence"/>
</dbReference>
<dbReference type="Gene3D" id="3.40.50.720">
    <property type="entry name" value="NAD(P)-binding Rossmann-like Domain"/>
    <property type="match status" value="2"/>
</dbReference>
<evidence type="ECO:0000256" key="2">
    <source>
        <dbReference type="ARBA" id="ARBA00023027"/>
    </source>
</evidence>
<proteinExistence type="inferred from homology"/>
<feature type="region of interest" description="Disordered" evidence="6">
    <location>
        <begin position="131"/>
        <end position="169"/>
    </location>
</feature>
<evidence type="ECO:0000259" key="7">
    <source>
        <dbReference type="Pfam" id="PF02737"/>
    </source>
</evidence>
<protein>
    <recommendedName>
        <fullName evidence="7">3-hydroxyacyl-CoA dehydrogenase NAD binding domain-containing protein</fullName>
    </recommendedName>
</protein>
<evidence type="ECO:0000256" key="6">
    <source>
        <dbReference type="SAM" id="MobiDB-lite"/>
    </source>
</evidence>
<dbReference type="InterPro" id="IPR006176">
    <property type="entry name" value="3-OHacyl-CoA_DH_NAD-bd"/>
</dbReference>
<dbReference type="InterPro" id="IPR052242">
    <property type="entry name" value="Mito_3-hydroxyacyl-CoA_DH"/>
</dbReference>
<dbReference type="InterPro" id="IPR022694">
    <property type="entry name" value="3-OHacyl-CoA_DH"/>
</dbReference>
<feature type="binding site" evidence="5">
    <location>
        <position position="68"/>
    </location>
    <ligand>
        <name>CoA</name>
        <dbReference type="ChEBI" id="CHEBI:57287"/>
    </ligand>
</feature>
<gene>
    <name evidence="8" type="ORF">SK128_009929</name>
</gene>
<dbReference type="AlphaFoldDB" id="A0AAN8WYE2"/>
<accession>A0AAN8WYE2</accession>
<feature type="domain" description="3-hydroxyacyl-CoA dehydrogenase NAD binding" evidence="7">
    <location>
        <begin position="24"/>
        <end position="130"/>
    </location>
</feature>
<evidence type="ECO:0000256" key="5">
    <source>
        <dbReference type="PIRSR" id="PIRSR000105-3"/>
    </source>
</evidence>
<comment type="similarity">
    <text evidence="1">Belongs to the 3-hydroxyacyl-CoA dehydrogenase family.</text>
</comment>
<feature type="binding site" evidence="5">
    <location>
        <position position="75"/>
    </location>
    <ligand>
        <name>CoA</name>
        <dbReference type="ChEBI" id="CHEBI:57287"/>
    </ligand>
</feature>
<dbReference type="GO" id="GO:0005739">
    <property type="term" value="C:mitochondrion"/>
    <property type="evidence" value="ECO:0007669"/>
    <property type="project" value="TreeGrafter"/>
</dbReference>
<sequence length="224" mass="24445">MAFFNQLTRRSLSQSAVMSAVIKNVTVIGSGLMGAGIAQVAAQSGHKVTMVDLDKEIVKKAEQKISASVQKAAKKKFGDNNDDAVKFTSEVLERLSTSTDAVAAVKGADLVIEAIVENLDAKKTLFVQLDPPSSNPSWKKSKDYKAGGSSRRSYSEETKQDIEKSNTVAPQHTIFASNTSALSITEISEATQRKDRFGGLHFFNPVPIMKLLEVITFRRVYEET</sequence>
<organism evidence="8 9">
    <name type="scientific">Halocaridina rubra</name>
    <name type="common">Hawaiian red shrimp</name>
    <dbReference type="NCBI Taxonomy" id="373956"/>
    <lineage>
        <taxon>Eukaryota</taxon>
        <taxon>Metazoa</taxon>
        <taxon>Ecdysozoa</taxon>
        <taxon>Arthropoda</taxon>
        <taxon>Crustacea</taxon>
        <taxon>Multicrustacea</taxon>
        <taxon>Malacostraca</taxon>
        <taxon>Eumalacostraca</taxon>
        <taxon>Eucarida</taxon>
        <taxon>Decapoda</taxon>
        <taxon>Pleocyemata</taxon>
        <taxon>Caridea</taxon>
        <taxon>Atyoidea</taxon>
        <taxon>Atyidae</taxon>
        <taxon>Halocaridina</taxon>
    </lineage>
</organism>
<name>A0AAN8WYE2_HALRR</name>
<reference evidence="8 9" key="1">
    <citation type="submission" date="2023-11" db="EMBL/GenBank/DDBJ databases">
        <title>Halocaridina rubra genome assembly.</title>
        <authorList>
            <person name="Smith C."/>
        </authorList>
    </citation>
    <scope>NUCLEOTIDE SEQUENCE [LARGE SCALE GENOMIC DNA]</scope>
    <source>
        <strain evidence="8">EP-1</strain>
        <tissue evidence="8">Whole</tissue>
    </source>
</reference>
<comment type="caution">
    <text evidence="8">The sequence shown here is derived from an EMBL/GenBank/DDBJ whole genome shotgun (WGS) entry which is preliminary data.</text>
</comment>
<dbReference type="InterPro" id="IPR036291">
    <property type="entry name" value="NAD(P)-bd_dom_sf"/>
</dbReference>
<dbReference type="PIRSF" id="PIRSF000105">
    <property type="entry name" value="HCDH"/>
    <property type="match status" value="1"/>
</dbReference>